<evidence type="ECO:0000313" key="2">
    <source>
        <dbReference type="Proteomes" id="UP000267798"/>
    </source>
</evidence>
<proteinExistence type="predicted"/>
<gene>
    <name evidence="1" type="ORF">D3P09_04500</name>
</gene>
<protein>
    <submittedName>
        <fullName evidence="1">MYXO-CTERM sorting domain-containing protein</fullName>
    </submittedName>
</protein>
<dbReference type="NCBIfam" id="NF038039">
    <property type="entry name" value="WGxxGxxG-CTERM"/>
    <property type="match status" value="1"/>
</dbReference>
<dbReference type="EMBL" id="QXQB01000001">
    <property type="protein sequence ID" value="RJX41833.1"/>
    <property type="molecule type" value="Genomic_DNA"/>
</dbReference>
<accession>A0A3A6Q380</accession>
<dbReference type="AlphaFoldDB" id="A0A3A6Q380"/>
<sequence>MNLGSYQVNSVPAAANKGPNWNWLGLLGLLGLTGLRRRSREES</sequence>
<name>A0A3A6Q380_9BACL</name>
<organism evidence="1 2">
    <name type="scientific">Paenibacillus pinisoli</name>
    <dbReference type="NCBI Taxonomy" id="1276110"/>
    <lineage>
        <taxon>Bacteria</taxon>
        <taxon>Bacillati</taxon>
        <taxon>Bacillota</taxon>
        <taxon>Bacilli</taxon>
        <taxon>Bacillales</taxon>
        <taxon>Paenibacillaceae</taxon>
        <taxon>Paenibacillus</taxon>
    </lineage>
</organism>
<keyword evidence="2" id="KW-1185">Reference proteome</keyword>
<evidence type="ECO:0000313" key="1">
    <source>
        <dbReference type="EMBL" id="RJX41833.1"/>
    </source>
</evidence>
<comment type="caution">
    <text evidence="1">The sequence shown here is derived from an EMBL/GenBank/DDBJ whole genome shotgun (WGS) entry which is preliminary data.</text>
</comment>
<dbReference type="Proteomes" id="UP000267798">
    <property type="component" value="Unassembled WGS sequence"/>
</dbReference>
<dbReference type="NCBIfam" id="NF041742">
    <property type="entry name" value="WGxxGxxG_fam"/>
    <property type="match status" value="1"/>
</dbReference>
<reference evidence="1 2" key="1">
    <citation type="submission" date="2018-09" db="EMBL/GenBank/DDBJ databases">
        <title>Paenibacillus aracenensis nov. sp. isolated from a cave in southern Spain.</title>
        <authorList>
            <person name="Jurado V."/>
            <person name="Gutierrez-Patricio S."/>
            <person name="Gonzalez-Pimentel J.L."/>
            <person name="Miller A.Z."/>
            <person name="Laiz L."/>
            <person name="Saiz-Jimenez C."/>
        </authorList>
    </citation>
    <scope>NUCLEOTIDE SEQUENCE [LARGE SCALE GENOMIC DNA]</scope>
    <source>
        <strain evidence="1 2">JCM 19203</strain>
    </source>
</reference>